<dbReference type="AlphaFoldDB" id="A0A0K2TR57"/>
<sequence length="47" mass="5455">LCHKINLAGTNNFLLEPLKQLLRFCIIVLLCRELLLITHRDCSDFLS</sequence>
<protein>
    <submittedName>
        <fullName evidence="1">Uncharacterized protein</fullName>
    </submittedName>
</protein>
<name>A0A0K2TR57_LEPSM</name>
<proteinExistence type="predicted"/>
<evidence type="ECO:0000313" key="1">
    <source>
        <dbReference type="EMBL" id="CDW27856.1"/>
    </source>
</evidence>
<accession>A0A0K2TR57</accession>
<feature type="non-terminal residue" evidence="1">
    <location>
        <position position="1"/>
    </location>
</feature>
<dbReference type="EMBL" id="HACA01010495">
    <property type="protein sequence ID" value="CDW27856.1"/>
    <property type="molecule type" value="Transcribed_RNA"/>
</dbReference>
<organism evidence="1">
    <name type="scientific">Lepeophtheirus salmonis</name>
    <name type="common">Salmon louse</name>
    <name type="synonym">Caligus salmonis</name>
    <dbReference type="NCBI Taxonomy" id="72036"/>
    <lineage>
        <taxon>Eukaryota</taxon>
        <taxon>Metazoa</taxon>
        <taxon>Ecdysozoa</taxon>
        <taxon>Arthropoda</taxon>
        <taxon>Crustacea</taxon>
        <taxon>Multicrustacea</taxon>
        <taxon>Hexanauplia</taxon>
        <taxon>Copepoda</taxon>
        <taxon>Siphonostomatoida</taxon>
        <taxon>Caligidae</taxon>
        <taxon>Lepeophtheirus</taxon>
    </lineage>
</organism>
<reference evidence="1" key="1">
    <citation type="submission" date="2014-05" db="EMBL/GenBank/DDBJ databases">
        <authorList>
            <person name="Chronopoulou M."/>
        </authorList>
    </citation>
    <scope>NUCLEOTIDE SEQUENCE</scope>
    <source>
        <tissue evidence="1">Whole organism</tissue>
    </source>
</reference>